<name>A0ABD3SRK2_9STRA</name>
<comment type="catalytic activity">
    <reaction evidence="1">
        <text>1-(5-phospho-beta-D-ribosyl)-5'-AMP + H2O = 1-(5-phospho-beta-D-ribosyl)-5-[(5-phospho-beta-D-ribosylamino)methylideneamino]imidazole-4-carboxamide</text>
        <dbReference type="Rhea" id="RHEA:20049"/>
        <dbReference type="ChEBI" id="CHEBI:15377"/>
        <dbReference type="ChEBI" id="CHEBI:58435"/>
        <dbReference type="ChEBI" id="CHEBI:59457"/>
        <dbReference type="EC" id="3.5.4.19"/>
    </reaction>
</comment>
<dbReference type="GO" id="GO:0000105">
    <property type="term" value="P:L-histidine biosynthetic process"/>
    <property type="evidence" value="ECO:0007669"/>
    <property type="project" value="UniProtKB-KW"/>
</dbReference>
<gene>
    <name evidence="12" type="ORF">ACHAXA_007562</name>
</gene>
<dbReference type="Gene3D" id="3.10.20.810">
    <property type="entry name" value="Phosphoribosyl-AMP cyclohydrolase"/>
    <property type="match status" value="1"/>
</dbReference>
<organism evidence="12 13">
    <name type="scientific">Cyclostephanos tholiformis</name>
    <dbReference type="NCBI Taxonomy" id="382380"/>
    <lineage>
        <taxon>Eukaryota</taxon>
        <taxon>Sar</taxon>
        <taxon>Stramenopiles</taxon>
        <taxon>Ochrophyta</taxon>
        <taxon>Bacillariophyta</taxon>
        <taxon>Coscinodiscophyceae</taxon>
        <taxon>Thalassiosirophycidae</taxon>
        <taxon>Stephanodiscales</taxon>
        <taxon>Stephanodiscaceae</taxon>
        <taxon>Cyclostephanos</taxon>
    </lineage>
</organism>
<dbReference type="InterPro" id="IPR002496">
    <property type="entry name" value="PRib_AMP_CycHydrolase_dom"/>
</dbReference>
<dbReference type="SUPFAM" id="SSF101386">
    <property type="entry name" value="all-alpha NTP pyrophosphatases"/>
    <property type="match status" value="1"/>
</dbReference>
<dbReference type="GO" id="GO:0004636">
    <property type="term" value="F:phosphoribosyl-ATP diphosphatase activity"/>
    <property type="evidence" value="ECO:0007669"/>
    <property type="project" value="UniProtKB-EC"/>
</dbReference>
<comment type="caution">
    <text evidence="12">The sequence shown here is derived from an EMBL/GenBank/DDBJ whole genome shotgun (WGS) entry which is preliminary data.</text>
</comment>
<evidence type="ECO:0000256" key="5">
    <source>
        <dbReference type="ARBA" id="ARBA00022605"/>
    </source>
</evidence>
<evidence type="ECO:0000259" key="11">
    <source>
        <dbReference type="Pfam" id="PF01502"/>
    </source>
</evidence>
<dbReference type="InterPro" id="IPR021130">
    <property type="entry name" value="PRib-ATP_PPHydrolase-like"/>
</dbReference>
<comment type="pathway">
    <text evidence="4">Amino-acid biosynthesis; L-histidine biosynthesis; L-histidine from 5-phospho-alpha-D-ribose 1-diphosphate: step 2/9.</text>
</comment>
<dbReference type="GO" id="GO:0005524">
    <property type="term" value="F:ATP binding"/>
    <property type="evidence" value="ECO:0007669"/>
    <property type="project" value="UniProtKB-KW"/>
</dbReference>
<dbReference type="Gene3D" id="1.10.287.1080">
    <property type="entry name" value="MazG-like"/>
    <property type="match status" value="1"/>
</dbReference>
<evidence type="ECO:0000256" key="10">
    <source>
        <dbReference type="ARBA" id="ARBA00023268"/>
    </source>
</evidence>
<evidence type="ECO:0000256" key="2">
    <source>
        <dbReference type="ARBA" id="ARBA00001460"/>
    </source>
</evidence>
<dbReference type="Pfam" id="PF01503">
    <property type="entry name" value="PRA-PH"/>
    <property type="match status" value="1"/>
</dbReference>
<dbReference type="InterPro" id="IPR008179">
    <property type="entry name" value="HisE"/>
</dbReference>
<dbReference type="Proteomes" id="UP001530377">
    <property type="component" value="Unassembled WGS sequence"/>
</dbReference>
<dbReference type="NCBIfam" id="TIGR03188">
    <property type="entry name" value="histidine_hisI"/>
    <property type="match status" value="1"/>
</dbReference>
<dbReference type="EMBL" id="JALLPB020000009">
    <property type="protein sequence ID" value="KAL3827055.1"/>
    <property type="molecule type" value="Genomic_DNA"/>
</dbReference>
<keyword evidence="5" id="KW-0028">Amino-acid biosynthesis</keyword>
<dbReference type="PANTHER" id="PTHR42945:SF1">
    <property type="entry name" value="HISTIDINE BIOSYNTHESIS BIFUNCTIONAL PROTEIN HIS7"/>
    <property type="match status" value="1"/>
</dbReference>
<keyword evidence="9" id="KW-0368">Histidine biosynthesis</keyword>
<comment type="pathway">
    <text evidence="3">Amino-acid biosynthesis; L-histidine biosynthesis; L-histidine from 5-phospho-alpha-D-ribose 1-diphosphate: step 3/9.</text>
</comment>
<keyword evidence="7" id="KW-0378">Hydrolase</keyword>
<feature type="domain" description="Phosphoribosyl-AMP cyclohydrolase" evidence="11">
    <location>
        <begin position="362"/>
        <end position="438"/>
    </location>
</feature>
<keyword evidence="6" id="KW-0547">Nucleotide-binding</keyword>
<keyword evidence="8" id="KW-0067">ATP-binding</keyword>
<dbReference type="SUPFAM" id="SSF141734">
    <property type="entry name" value="HisI-like"/>
    <property type="match status" value="1"/>
</dbReference>
<dbReference type="CDD" id="cd11546">
    <property type="entry name" value="NTP-PPase_His4"/>
    <property type="match status" value="1"/>
</dbReference>
<comment type="catalytic activity">
    <reaction evidence="2">
        <text>1-(5-phospho-beta-D-ribosyl)-ATP + H2O = 1-(5-phospho-beta-D-ribosyl)-5'-AMP + diphosphate + H(+)</text>
        <dbReference type="Rhea" id="RHEA:22828"/>
        <dbReference type="ChEBI" id="CHEBI:15377"/>
        <dbReference type="ChEBI" id="CHEBI:15378"/>
        <dbReference type="ChEBI" id="CHEBI:33019"/>
        <dbReference type="ChEBI" id="CHEBI:59457"/>
        <dbReference type="ChEBI" id="CHEBI:73183"/>
        <dbReference type="EC" id="3.6.1.31"/>
    </reaction>
</comment>
<dbReference type="AlphaFoldDB" id="A0ABD3SRK2"/>
<evidence type="ECO:0000313" key="12">
    <source>
        <dbReference type="EMBL" id="KAL3827055.1"/>
    </source>
</evidence>
<accession>A0ABD3SRK2</accession>
<evidence type="ECO:0000256" key="8">
    <source>
        <dbReference type="ARBA" id="ARBA00022840"/>
    </source>
</evidence>
<dbReference type="Pfam" id="PF01502">
    <property type="entry name" value="PRA-CH"/>
    <property type="match status" value="1"/>
</dbReference>
<evidence type="ECO:0000256" key="9">
    <source>
        <dbReference type="ARBA" id="ARBA00023102"/>
    </source>
</evidence>
<evidence type="ECO:0000256" key="3">
    <source>
        <dbReference type="ARBA" id="ARBA00005169"/>
    </source>
</evidence>
<keyword evidence="13" id="KW-1185">Reference proteome</keyword>
<dbReference type="GO" id="GO:0004635">
    <property type="term" value="F:phosphoribosyl-AMP cyclohydrolase activity"/>
    <property type="evidence" value="ECO:0007669"/>
    <property type="project" value="UniProtKB-EC"/>
</dbReference>
<dbReference type="InterPro" id="IPR038019">
    <property type="entry name" value="PRib_AMP_CycHydrolase_sf"/>
</dbReference>
<evidence type="ECO:0000256" key="6">
    <source>
        <dbReference type="ARBA" id="ARBA00022741"/>
    </source>
</evidence>
<evidence type="ECO:0000313" key="13">
    <source>
        <dbReference type="Proteomes" id="UP001530377"/>
    </source>
</evidence>
<evidence type="ECO:0000256" key="4">
    <source>
        <dbReference type="ARBA" id="ARBA00005204"/>
    </source>
</evidence>
<dbReference type="PANTHER" id="PTHR42945">
    <property type="entry name" value="HISTIDINE BIOSYNTHESIS BIFUNCTIONAL PROTEIN"/>
    <property type="match status" value="1"/>
</dbReference>
<evidence type="ECO:0000256" key="7">
    <source>
        <dbReference type="ARBA" id="ARBA00022801"/>
    </source>
</evidence>
<reference evidence="12 13" key="1">
    <citation type="submission" date="2024-10" db="EMBL/GenBank/DDBJ databases">
        <title>Updated reference genomes for cyclostephanoid diatoms.</title>
        <authorList>
            <person name="Roberts W.R."/>
            <person name="Alverson A.J."/>
        </authorList>
    </citation>
    <scope>NUCLEOTIDE SEQUENCE [LARGE SCALE GENOMIC DNA]</scope>
    <source>
        <strain evidence="12 13">AJA228-03</strain>
    </source>
</reference>
<evidence type="ECO:0000256" key="1">
    <source>
        <dbReference type="ARBA" id="ARBA00000024"/>
    </source>
</evidence>
<proteinExistence type="predicted"/>
<protein>
    <recommendedName>
        <fullName evidence="11">Phosphoribosyl-AMP cyclohydrolase domain-containing protein</fullName>
    </recommendedName>
</protein>
<sequence>MACLPYPTFLDARTSTSNGGISMSAVGRVRVHPSRCPGSSGLVVDDVDIGATTTMAAPSYAAVEEYRAIVAKLADSAVASSSSNGEDRSSSSAAAAAFTSGGGVGVGGDDVGEFEVEIARAKKGLIKEGTAMASSYLRGTLGIDVSIIDVEIVIDADDAINTDGLIASSFLDAGCAYVVIMANGVQLDDDHGVDAALSRAPMASDRGLSMALSACDATRVPRERLVLHCDTTLDGGGTFWGTMLARLDEVVDRVGTISVRSEGADLIRSSSSMTLPVMIPRLIARLKVVVQLDARVSSSIDELTSAVISLSKIIGENGGSITLIDPTCEQLGACYAACMNTDRPDGLFPTVVCTRNNEALGLVYSSKESIIEALRTGRGVYHSRSRNGLWRKGDTSGHHQTLHRIDADCDADALRFTVTQNGDGDTRAFCHLNTLTCWGEPRGIRHLEGTLVSRLRHAPAGSYTKRLFDDNTLLRNKLVEEAQELSEATTREHVAEELADVLYFAMVRAVAAGVSIDDAVAELDRRARKMTRRQGDSKAYRIKAGEEILAKKG</sequence>
<keyword evidence="10" id="KW-0511">Multifunctional enzyme</keyword>